<evidence type="ECO:0000256" key="2">
    <source>
        <dbReference type="PIRSR" id="PIRSR014972-2"/>
    </source>
</evidence>
<name>A0A0F6SQN4_9CORY</name>
<keyword evidence="5" id="KW-1185">Reference proteome</keyword>
<gene>
    <name evidence="4" type="ORF">YH66_02570</name>
</gene>
<evidence type="ECO:0000256" key="1">
    <source>
        <dbReference type="PIRSR" id="PIRSR014972-1"/>
    </source>
</evidence>
<organism evidence="4 5">
    <name type="scientific">[Brevibacterium] flavum</name>
    <dbReference type="NCBI Taxonomy" id="92706"/>
    <lineage>
        <taxon>Bacteria</taxon>
        <taxon>Bacillati</taxon>
        <taxon>Actinomycetota</taxon>
        <taxon>Actinomycetes</taxon>
        <taxon>Mycobacteriales</taxon>
        <taxon>Corynebacteriaceae</taxon>
        <taxon>Corynebacterium</taxon>
    </lineage>
</organism>
<feature type="binding site" evidence="2">
    <location>
        <position position="69"/>
    </location>
    <ligand>
        <name>substrate</name>
    </ligand>
</feature>
<dbReference type="CDD" id="cd03440">
    <property type="entry name" value="hot_dog"/>
    <property type="match status" value="1"/>
</dbReference>
<evidence type="ECO:0000313" key="4">
    <source>
        <dbReference type="EMBL" id="AKF26514.1"/>
    </source>
</evidence>
<feature type="active site" evidence="1">
    <location>
        <position position="42"/>
    </location>
</feature>
<dbReference type="InterPro" id="IPR029069">
    <property type="entry name" value="HotDog_dom_sf"/>
</dbReference>
<dbReference type="Gene3D" id="3.10.129.10">
    <property type="entry name" value="Hotdog Thioesterase"/>
    <property type="match status" value="1"/>
</dbReference>
<feature type="binding site" evidence="2">
    <location>
        <position position="120"/>
    </location>
    <ligand>
        <name>substrate</name>
    </ligand>
</feature>
<dbReference type="EMBL" id="CP011309">
    <property type="protein sequence ID" value="AKF26514.1"/>
    <property type="molecule type" value="Genomic_DNA"/>
</dbReference>
<protein>
    <submittedName>
        <fullName evidence="4">Thioesterase</fullName>
    </submittedName>
</protein>
<dbReference type="PANTHER" id="PTHR36934:SF1">
    <property type="entry name" value="THIOESTERASE DOMAIN-CONTAINING PROTEIN"/>
    <property type="match status" value="1"/>
</dbReference>
<sequence length="139" mass="15315">MKETLTTGLTHQMTYIVPANRTVPHLLPEAAEFETMPDVLATGYMVGIIEWACMELLRPHLDDGEISLGTHVNFSHTAPTVPGSTVTIDVEVTEINRRAVTFNITAADEFATISTGTHQRGVVNREKFVSRLPEAPKEN</sequence>
<dbReference type="Proteomes" id="UP000034037">
    <property type="component" value="Chromosome"/>
</dbReference>
<feature type="active site" evidence="1">
    <location>
        <position position="50"/>
    </location>
</feature>
<dbReference type="RefSeq" id="WP_003860488.1">
    <property type="nucleotide sequence ID" value="NZ_CP011309.1"/>
</dbReference>
<dbReference type="HOGENOM" id="CLU_119426_0_1_11"/>
<dbReference type="InterPro" id="IPR054485">
    <property type="entry name" value="FlK-like_dom"/>
</dbReference>
<evidence type="ECO:0000259" key="3">
    <source>
        <dbReference type="Pfam" id="PF22636"/>
    </source>
</evidence>
<dbReference type="PATRIC" id="fig|92706.3.peg.536"/>
<dbReference type="InterPro" id="IPR025540">
    <property type="entry name" value="FlK"/>
</dbReference>
<dbReference type="PIRSF" id="PIRSF014972">
    <property type="entry name" value="FlK"/>
    <property type="match status" value="1"/>
</dbReference>
<feature type="active site" evidence="1">
    <location>
        <position position="76"/>
    </location>
</feature>
<dbReference type="AlphaFoldDB" id="A0A0F6SQN4"/>
<reference evidence="4 5" key="1">
    <citation type="submission" date="2015-04" db="EMBL/GenBank/DDBJ databases">
        <title>Complete Genome Sequence of Brevibacterium flavum ATCC 15168.</title>
        <authorList>
            <person name="Ahn J."/>
            <person name="Park G."/>
            <person name="Jeon W."/>
            <person name="Jang Y."/>
            <person name="Jang M."/>
            <person name="Lee H."/>
            <person name="Lee H."/>
        </authorList>
    </citation>
    <scope>NUCLEOTIDE SEQUENCE [LARGE SCALE GENOMIC DNA]</scope>
    <source>
        <strain evidence="4 5">ATCC 15168</strain>
    </source>
</reference>
<accession>A0A0F6SQN4</accession>
<proteinExistence type="predicted"/>
<feature type="domain" description="Fluoroacetyl-CoA-specific thioesterase-like" evidence="3">
    <location>
        <begin position="34"/>
        <end position="126"/>
    </location>
</feature>
<dbReference type="SUPFAM" id="SSF54637">
    <property type="entry name" value="Thioesterase/thiol ester dehydrase-isomerase"/>
    <property type="match status" value="1"/>
</dbReference>
<dbReference type="Pfam" id="PF22636">
    <property type="entry name" value="FlK"/>
    <property type="match status" value="1"/>
</dbReference>
<evidence type="ECO:0000313" key="5">
    <source>
        <dbReference type="Proteomes" id="UP000034037"/>
    </source>
</evidence>
<dbReference type="PANTHER" id="PTHR36934">
    <property type="entry name" value="BLR0278 PROTEIN"/>
    <property type="match status" value="1"/>
</dbReference>